<dbReference type="InterPro" id="IPR035914">
    <property type="entry name" value="Sperma_CUB_dom_sf"/>
</dbReference>
<dbReference type="SUPFAM" id="SSF49265">
    <property type="entry name" value="Fibronectin type III"/>
    <property type="match status" value="1"/>
</dbReference>
<sequence length="1200" mass="133731">MTNLKKKAWLFLALFALLTLLPLSAAKVKADEKSPAASGTLGKTKVTYTFDEESGTLTLSGTGYTPTYSGNDTPFYQCTTIKHIVIEEGVTSLRQWLFYELTGVESVSIPSTVTSIDRDAFAGTSVIGDGFTISADNTEFTSVDGSLFNKNKTILYKYADKDASVYEDYTIPSGVTMIYGNAFCSETTLGTLTLTGKALQLNEYALSEPQIKHLVLGEGVTFLAAKNKLSAATLLDTEITIPASLKELQNSGSNLFENTKFENIHVADNHPNYYEIDGVVIDRNTNELVFYPRGRKDTSYTTPDKVSSIAKYAIQNDNLKSVTLSYNVEKLNSTAIYGSSIETYTVLNPFMECADTVFGINNKLPSLKEIRTYKNSTLTAYIYLKDINFINKLSYLPDCETHTIDADRHIDPTCTENGKDLCHICGTQIENPALEPLGHDYVTTIVEPTCASKGFTLHSCSRGDSVYADNETEMLSEHVMEDADMADYDSSTNEEIHSCKYRRSVEIPIAQILPESAHPYDNNLDTTYELSYPGAKKIKIKFDDKSILAPYDRIKFYKNSVSNANLLQSIGPGNHYDQEFTFETDHLIINLTSDAKDTNYGFKVISATAITDGCGYIERKKHTAHLETAIDGTPSTCTTKGETKYMCIICAATWTTEDELAPHVPRPSYRVEPTCTKDGYDKCTYCEAIIPNPDLGKLGHDYTDTVAAPTCFSEGYTLHRCKRCHLAYKDNITPKTASHTFGDVYYDTATKEEVRECTAGHASQTFTENLPESVHPFKDTSTEYYEVSCPGATKIEIAFDETTDLKSEISTGAIHVYDTNEDVANYLEFLQNDIPSKTRTYDTDNVLLKVNYSAGCYGFKIKSVTAYYEPCNHTERTPHTEHTEIVKNDTDSTCQTKGKTTYFCTLCNQTTRIVEKELADHSYLGGKCRWCDEEHHVGGFSNINVDEFGILTWDAVDNADFYSVFLRDKEATDKSYQMITSRLAQTRFDLSSFIEDGKTYYIGLWGMSETYDDDVDSIPFEFTYHAHKHDFSGNKQFCTCGAKNPDYVDPSTTPVTPSEPPTPSKPSQGTTGTPAPVTPAPSQTTEGTDTTQTPANSETPQNTVTAPKATSIKSVKGKKKSVLIKWKKVKDANGYEIQLATDKKFKKNKKTITIKKQTTRTTAKKLKAKKKYFVRIRTYKVVNGKKTYASWSKVKTVRTK</sequence>
<name>A0A923LNL6_9FIRM</name>
<evidence type="ECO:0000256" key="2">
    <source>
        <dbReference type="SAM" id="MobiDB-lite"/>
    </source>
</evidence>
<feature type="domain" description="Fibronectin type-III" evidence="4">
    <location>
        <begin position="1106"/>
        <end position="1200"/>
    </location>
</feature>
<dbReference type="EMBL" id="JACOPH010000005">
    <property type="protein sequence ID" value="MBC5714209.1"/>
    <property type="molecule type" value="Genomic_DNA"/>
</dbReference>
<dbReference type="InterPro" id="IPR003961">
    <property type="entry name" value="FN3_dom"/>
</dbReference>
<comment type="caution">
    <text evidence="5">The sequence shown here is derived from an EMBL/GenBank/DDBJ whole genome shotgun (WGS) entry which is preliminary data.</text>
</comment>
<dbReference type="PROSITE" id="PS50853">
    <property type="entry name" value="FN3"/>
    <property type="match status" value="1"/>
</dbReference>
<feature type="signal peptide" evidence="3">
    <location>
        <begin position="1"/>
        <end position="25"/>
    </location>
</feature>
<feature type="region of interest" description="Disordered" evidence="2">
    <location>
        <begin position="1049"/>
        <end position="1112"/>
    </location>
</feature>
<dbReference type="InterPro" id="IPR036116">
    <property type="entry name" value="FN3_sf"/>
</dbReference>
<dbReference type="AlphaFoldDB" id="A0A923LNL6"/>
<gene>
    <name evidence="5" type="ORF">H8S17_08310</name>
</gene>
<keyword evidence="3" id="KW-0732">Signal</keyword>
<dbReference type="InterPro" id="IPR013783">
    <property type="entry name" value="Ig-like_fold"/>
</dbReference>
<organism evidence="5 6">
    <name type="scientific">Roseburia zhanii</name>
    <dbReference type="NCBI Taxonomy" id="2763064"/>
    <lineage>
        <taxon>Bacteria</taxon>
        <taxon>Bacillati</taxon>
        <taxon>Bacillota</taxon>
        <taxon>Clostridia</taxon>
        <taxon>Lachnospirales</taxon>
        <taxon>Lachnospiraceae</taxon>
        <taxon>Roseburia</taxon>
    </lineage>
</organism>
<dbReference type="Gene3D" id="2.60.120.290">
    <property type="entry name" value="Spermadhesin, CUB domain"/>
    <property type="match status" value="1"/>
</dbReference>
<dbReference type="InterPro" id="IPR000859">
    <property type="entry name" value="CUB_dom"/>
</dbReference>
<dbReference type="SUPFAM" id="SSF49854">
    <property type="entry name" value="Spermadhesin, CUB domain"/>
    <property type="match status" value="1"/>
</dbReference>
<proteinExistence type="predicted"/>
<dbReference type="Pfam" id="PF13306">
    <property type="entry name" value="LRR_5"/>
    <property type="match status" value="3"/>
</dbReference>
<feature type="chain" id="PRO_5038853975" evidence="3">
    <location>
        <begin position="26"/>
        <end position="1200"/>
    </location>
</feature>
<dbReference type="InterPro" id="IPR026906">
    <property type="entry name" value="LRR_5"/>
</dbReference>
<dbReference type="Gene3D" id="3.80.10.10">
    <property type="entry name" value="Ribonuclease Inhibitor"/>
    <property type="match status" value="2"/>
</dbReference>
<dbReference type="Pfam" id="PF00431">
    <property type="entry name" value="CUB"/>
    <property type="match status" value="1"/>
</dbReference>
<evidence type="ECO:0000313" key="6">
    <source>
        <dbReference type="Proteomes" id="UP000606720"/>
    </source>
</evidence>
<evidence type="ECO:0000256" key="3">
    <source>
        <dbReference type="SAM" id="SignalP"/>
    </source>
</evidence>
<keyword evidence="1" id="KW-1015">Disulfide bond</keyword>
<evidence type="ECO:0000313" key="5">
    <source>
        <dbReference type="EMBL" id="MBC5714209.1"/>
    </source>
</evidence>
<dbReference type="RefSeq" id="WP_186866941.1">
    <property type="nucleotide sequence ID" value="NZ_JACOPH010000005.1"/>
</dbReference>
<dbReference type="Gene3D" id="2.60.40.10">
    <property type="entry name" value="Immunoglobulins"/>
    <property type="match status" value="1"/>
</dbReference>
<feature type="compositionally biased region" description="Polar residues" evidence="2">
    <location>
        <begin position="1094"/>
        <end position="1105"/>
    </location>
</feature>
<protein>
    <submittedName>
        <fullName evidence="5">Leucine-rich repeat protein</fullName>
    </submittedName>
</protein>
<accession>A0A923LNL6</accession>
<evidence type="ECO:0000259" key="4">
    <source>
        <dbReference type="PROSITE" id="PS50853"/>
    </source>
</evidence>
<evidence type="ECO:0000256" key="1">
    <source>
        <dbReference type="ARBA" id="ARBA00023157"/>
    </source>
</evidence>
<dbReference type="Proteomes" id="UP000606720">
    <property type="component" value="Unassembled WGS sequence"/>
</dbReference>
<feature type="compositionally biased region" description="Low complexity" evidence="2">
    <location>
        <begin position="1065"/>
        <end position="1093"/>
    </location>
</feature>
<reference evidence="5" key="1">
    <citation type="submission" date="2020-08" db="EMBL/GenBank/DDBJ databases">
        <title>Genome public.</title>
        <authorList>
            <person name="Liu C."/>
            <person name="Sun Q."/>
        </authorList>
    </citation>
    <scope>NUCLEOTIDE SEQUENCE</scope>
    <source>
        <strain evidence="5">BX1005</strain>
    </source>
</reference>
<keyword evidence="6" id="KW-1185">Reference proteome</keyword>
<dbReference type="InterPro" id="IPR032675">
    <property type="entry name" value="LRR_dom_sf"/>
</dbReference>